<keyword evidence="1" id="KW-0175">Coiled coil</keyword>
<protein>
    <recommendedName>
        <fullName evidence="4">GAF domain-containing protein</fullName>
    </recommendedName>
</protein>
<feature type="coiled-coil region" evidence="1">
    <location>
        <begin position="35"/>
        <end position="62"/>
    </location>
</feature>
<dbReference type="SUPFAM" id="SSF55781">
    <property type="entry name" value="GAF domain-like"/>
    <property type="match status" value="1"/>
</dbReference>
<evidence type="ECO:0000313" key="2">
    <source>
        <dbReference type="EMBL" id="KAL3662963.1"/>
    </source>
</evidence>
<evidence type="ECO:0000313" key="3">
    <source>
        <dbReference type="Proteomes" id="UP001632037"/>
    </source>
</evidence>
<evidence type="ECO:0008006" key="4">
    <source>
        <dbReference type="Google" id="ProtNLM"/>
    </source>
</evidence>
<comment type="caution">
    <text evidence="2">The sequence shown here is derived from an EMBL/GenBank/DDBJ whole genome shotgun (WGS) entry which is preliminary data.</text>
</comment>
<sequence>MAVKTMQNTLQNVVLEKEELGIRYGEMKEQYRKFFNEQTEIVEKLKNQLKNFEQKRVRMGQQRVVSALENWTTNKVQNAWSKWLALVKEKRLQEQNKKMMITFEREVDNRVAKIRGNQAVLLTLKLLQQSAKRSFLQWRYLTRRNVERRCKGANFAQERSRRNIQRVMNCWRLKTQQEKDRQASVLKIKHLCAYRSRLWGLRKWSLQTFRLALAERDRKMGTLNGTMELQAKTIANLEKALGESRNLAYELQTRHEDEKAAFTENVEMQRAAELAVRQKIGRFFTRQSDRQLLKEILREWKLVAHYLLGLRQRTDLARTKLRILKLRRSVTNWHTKAHRNHKKRLQTQHILEHLRHLGVLKCFNSWKERASEAKARKTALLYAVNRIRNRGVTQCFTQWMEFRQQRLSLRAALEVIRKSAIKQHTCFMFSSWKERVAEMKIAAQVQHQQLIQRAWENRLEQAKKDLNFQRECFSRWHKLVLQKQRRTAVVKKCLARMKNGSLARILGSWREFIEIQKTQRDLVRRWAARCRSGVLQRAWKRWQRQIALKEHQLLMIRLQEEHQMELKLHETELELYRKSQQKIIEEAEQVQTEQEKKLTETASRLQEEERRALRLAGAVQTLCLTRARGSTQVKCLKSWQKVARRSIRNRQSVAAFQSHSNTRYIRTILSKWRHFTTQKKRLRTVFTTLQSCFTRWWQIRCLKAWISARRRSLAVQVFSNLFLHCSETNLSREVFMEWRKLARKNHLLRKTLEKIWLRSVYAKIRQQFKRWVEFAKSEAAKEQLERRNVALTAIRAKVWWKQSVSIMRFCFSEWKDTVEGKKKQRLAERKLVLFQRTRLIQVVFSVWAEFVAAKRHELDRNQGFERWLRKVQRRKQQRAMIQWKMVFIRDQQRHLQELKQLKNAQQEELQLQREEIASLLLTAGETKRKLDDAAEVHDESTSKVQHLTEYGLMAKYFNALKLHISINRYQGHVVHSCQKSARRRHLAQIFSNWQSFLQNRRRIKVTVVQKMSRCQDTQNRAVLRHWQLTVCHQRVIKQKQRKLQQRIRERVVKNIFTEWKRAIDHDREISSVIDKLEILARRLQLESALLSWKQKCIAEKNHILREQDKHKKIAQFLLGRQEAGLVQTFHLWRAFTKTKTAPRVLATHRYTEKCRFILARSWQNWYFAVKSGKQTRKSAQCLQTLLQRYFYRAAFSRWRRYRFMSQIAGLQSGNDRLSSQIAESNRRLESKSVSVDQLSTELMELQDKLYEAEARASTVSEAVASQEATRSQQLSCWSALSKIMIKRTISREISEAFTLWKIKLFEIRRKYRALSSVANIRQRRKRLFAFWLWKVKTLRYRQLEALKKLWGRSDLLVILQRWRAYSTTRAKLRLFLLKRCLLSSVNQSLPVSIAFRLWKTKSAEISALEQVTKFDTKLRFEQASATIHLRRLNLGKWCWIAYHHRLRQMRTFLSRCYANSTRKNSIKHRRIIEEMQLKSDEALVTVKQQIEAQAREEMGALSAAEEQWSTGASFQALQTLTRRLFQPTTVKDLFVGVSSTFAQILHGSTAVLFLFDPSSNELWTQREENQLIQVPASLGIAGSTLSSGSTIIITDVASDPRFHPMVDQFAMNSLRDDSSLVKPTVGMVSTALVSSDGAVYGILQVAFSTSSLSLVDRRVLVARTHLYSKTCCFYVEQLVFEMLRNTRDRVGARAPEKFIKLFKQNKSWRKYYALIERKATELESKLRDVLEEREQLIQAKNELQERHRRVQDKLHSSERNAKDVSKLVMDWKKKLVKWQKVIEEKDQAIDKKTSELEQMRKEFERYRRDRRSKDLQSVLTQHRPSSIYSHDGDESLLSDRGQLSILRADQSRIKSQLVRAEADNLLLVKAISIARTQHGELPRTIQTEVTRVATRVSRRPSEVE</sequence>
<organism evidence="2 3">
    <name type="scientific">Phytophthora oleae</name>
    <dbReference type="NCBI Taxonomy" id="2107226"/>
    <lineage>
        <taxon>Eukaryota</taxon>
        <taxon>Sar</taxon>
        <taxon>Stramenopiles</taxon>
        <taxon>Oomycota</taxon>
        <taxon>Peronosporomycetes</taxon>
        <taxon>Peronosporales</taxon>
        <taxon>Peronosporaceae</taxon>
        <taxon>Phytophthora</taxon>
    </lineage>
</organism>
<evidence type="ECO:0000256" key="1">
    <source>
        <dbReference type="SAM" id="Coils"/>
    </source>
</evidence>
<proteinExistence type="predicted"/>
<accession>A0ABD3F891</accession>
<dbReference type="InterPro" id="IPR029016">
    <property type="entry name" value="GAF-like_dom_sf"/>
</dbReference>
<dbReference type="Gene3D" id="3.30.450.40">
    <property type="match status" value="1"/>
</dbReference>
<feature type="coiled-coil region" evidence="1">
    <location>
        <begin position="1712"/>
        <end position="1816"/>
    </location>
</feature>
<feature type="coiled-coil region" evidence="1">
    <location>
        <begin position="577"/>
        <end position="611"/>
    </location>
</feature>
<dbReference type="Proteomes" id="UP001632037">
    <property type="component" value="Unassembled WGS sequence"/>
</dbReference>
<feature type="coiled-coil region" evidence="1">
    <location>
        <begin position="1228"/>
        <end position="1255"/>
    </location>
</feature>
<keyword evidence="3" id="KW-1185">Reference proteome</keyword>
<gene>
    <name evidence="2" type="ORF">V7S43_011907</name>
</gene>
<feature type="coiled-coil region" evidence="1">
    <location>
        <begin position="888"/>
        <end position="922"/>
    </location>
</feature>
<reference evidence="2 3" key="1">
    <citation type="submission" date="2024-09" db="EMBL/GenBank/DDBJ databases">
        <title>Genome sequencing and assembly of Phytophthora oleae, isolate VK10A, causative agent of rot of olive drupes.</title>
        <authorList>
            <person name="Conti Taguali S."/>
            <person name="Riolo M."/>
            <person name="La Spada F."/>
            <person name="Cacciola S.O."/>
            <person name="Dionisio G."/>
        </authorList>
    </citation>
    <scope>NUCLEOTIDE SEQUENCE [LARGE SCALE GENOMIC DNA]</scope>
    <source>
        <strain evidence="2 3">VK10A</strain>
    </source>
</reference>
<dbReference type="EMBL" id="JBIMZQ010000029">
    <property type="protein sequence ID" value="KAL3662963.1"/>
    <property type="molecule type" value="Genomic_DNA"/>
</dbReference>
<name>A0ABD3F891_9STRA</name>